<reference evidence="2 3" key="1">
    <citation type="journal article" date="2013" name="Genome Biol. Evol.">
        <title>Genomes of Stigonematalean cyanobacteria (subsection V) and the evolution of oxygenic photosynthesis from prokaryotes to plastids.</title>
        <authorList>
            <person name="Dagan T."/>
            <person name="Roettger M."/>
            <person name="Stucken K."/>
            <person name="Landan G."/>
            <person name="Koch R."/>
            <person name="Major P."/>
            <person name="Gould S.B."/>
            <person name="Goremykin V.V."/>
            <person name="Rippka R."/>
            <person name="Tandeau de Marsac N."/>
            <person name="Gugger M."/>
            <person name="Lockhart P.J."/>
            <person name="Allen J.F."/>
            <person name="Brune I."/>
            <person name="Maus I."/>
            <person name="Puhler A."/>
            <person name="Martin W.F."/>
        </authorList>
    </citation>
    <scope>NUCLEOTIDE SEQUENCE [LARGE SCALE GENOMIC DNA]</scope>
    <source>
        <strain evidence="2 3">PCC 7110</strain>
    </source>
</reference>
<proteinExistence type="predicted"/>
<comment type="caution">
    <text evidence="2">The sequence shown here is derived from an EMBL/GenBank/DDBJ whole genome shotgun (WGS) entry which is preliminary data.</text>
</comment>
<dbReference type="Proteomes" id="UP000076925">
    <property type="component" value="Unassembled WGS sequence"/>
</dbReference>
<organism evidence="2 3">
    <name type="scientific">Scytonema hofmannii PCC 7110</name>
    <dbReference type="NCBI Taxonomy" id="128403"/>
    <lineage>
        <taxon>Bacteria</taxon>
        <taxon>Bacillati</taxon>
        <taxon>Cyanobacteriota</taxon>
        <taxon>Cyanophyceae</taxon>
        <taxon>Nostocales</taxon>
        <taxon>Scytonemataceae</taxon>
        <taxon>Scytonema</taxon>
    </lineage>
</organism>
<dbReference type="PANTHER" id="PTHR39176">
    <property type="entry name" value="PERIPLASMIC PROTEIN-RELATED"/>
    <property type="match status" value="1"/>
</dbReference>
<accession>A0A139XCW0</accession>
<evidence type="ECO:0000313" key="2">
    <source>
        <dbReference type="EMBL" id="KYC42452.1"/>
    </source>
</evidence>
<protein>
    <recommendedName>
        <fullName evidence="1">Lysozyme inhibitor LprI-like N-terminal domain-containing protein</fullName>
    </recommendedName>
</protein>
<dbReference type="STRING" id="128403.WA1_21035"/>
<dbReference type="OrthoDB" id="7340239at2"/>
<dbReference type="InterPro" id="IPR009739">
    <property type="entry name" value="LprI-like_N"/>
</dbReference>
<evidence type="ECO:0000259" key="1">
    <source>
        <dbReference type="Pfam" id="PF07007"/>
    </source>
</evidence>
<dbReference type="EMBL" id="ANNX02000020">
    <property type="protein sequence ID" value="KYC42452.1"/>
    <property type="molecule type" value="Genomic_DNA"/>
</dbReference>
<evidence type="ECO:0000313" key="3">
    <source>
        <dbReference type="Proteomes" id="UP000076925"/>
    </source>
</evidence>
<feature type="domain" description="Lysozyme inhibitor LprI-like N-terminal" evidence="1">
    <location>
        <begin position="34"/>
        <end position="123"/>
    </location>
</feature>
<name>A0A139XCW0_9CYAN</name>
<sequence>MDKRLISVLVLTASVASTNNFTEVFAQTPKIDCAKAVTTPEMKYCSQQSYQKADQKLNLAYQKAIATINGEQKRLLVTAQQEWIKFRDNNCNFETYGSRGGTGYEIFRNGCLERLTKQRTKDLKEYISSR</sequence>
<dbReference type="AlphaFoldDB" id="A0A139XCW0"/>
<dbReference type="Pfam" id="PF07007">
    <property type="entry name" value="LprI"/>
    <property type="match status" value="1"/>
</dbReference>
<gene>
    <name evidence="2" type="ORF">WA1_21035</name>
</gene>
<keyword evidence="3" id="KW-1185">Reference proteome</keyword>
<dbReference type="RefSeq" id="WP_017747596.1">
    <property type="nucleotide sequence ID" value="NZ_KQ976354.1"/>
</dbReference>
<dbReference type="PANTHER" id="PTHR39176:SF1">
    <property type="entry name" value="PERIPLASMIC PROTEIN"/>
    <property type="match status" value="1"/>
</dbReference>
<dbReference type="Gene3D" id="1.20.1270.180">
    <property type="match status" value="1"/>
</dbReference>